<protein>
    <submittedName>
        <fullName evidence="1">Uncharacterized protein</fullName>
    </submittedName>
</protein>
<keyword evidence="2" id="KW-1185">Reference proteome</keyword>
<dbReference type="EMBL" id="MU273583">
    <property type="protein sequence ID" value="KAI0031351.1"/>
    <property type="molecule type" value="Genomic_DNA"/>
</dbReference>
<gene>
    <name evidence="1" type="ORF">K488DRAFT_52245</name>
</gene>
<dbReference type="Proteomes" id="UP000814128">
    <property type="component" value="Unassembled WGS sequence"/>
</dbReference>
<organism evidence="1 2">
    <name type="scientific">Vararia minispora EC-137</name>
    <dbReference type="NCBI Taxonomy" id="1314806"/>
    <lineage>
        <taxon>Eukaryota</taxon>
        <taxon>Fungi</taxon>
        <taxon>Dikarya</taxon>
        <taxon>Basidiomycota</taxon>
        <taxon>Agaricomycotina</taxon>
        <taxon>Agaricomycetes</taxon>
        <taxon>Russulales</taxon>
        <taxon>Lachnocladiaceae</taxon>
        <taxon>Vararia</taxon>
    </lineage>
</organism>
<evidence type="ECO:0000313" key="2">
    <source>
        <dbReference type="Proteomes" id="UP000814128"/>
    </source>
</evidence>
<name>A0ACB8QID8_9AGAM</name>
<reference evidence="1" key="2">
    <citation type="journal article" date="2022" name="New Phytol.">
        <title>Evolutionary transition to the ectomycorrhizal habit in the genomes of a hyperdiverse lineage of mushroom-forming fungi.</title>
        <authorList>
            <person name="Looney B."/>
            <person name="Miyauchi S."/>
            <person name="Morin E."/>
            <person name="Drula E."/>
            <person name="Courty P.E."/>
            <person name="Kohler A."/>
            <person name="Kuo A."/>
            <person name="LaButti K."/>
            <person name="Pangilinan J."/>
            <person name="Lipzen A."/>
            <person name="Riley R."/>
            <person name="Andreopoulos W."/>
            <person name="He G."/>
            <person name="Johnson J."/>
            <person name="Nolan M."/>
            <person name="Tritt A."/>
            <person name="Barry K.W."/>
            <person name="Grigoriev I.V."/>
            <person name="Nagy L.G."/>
            <person name="Hibbett D."/>
            <person name="Henrissat B."/>
            <person name="Matheny P.B."/>
            <person name="Labbe J."/>
            <person name="Martin F.M."/>
        </authorList>
    </citation>
    <scope>NUCLEOTIDE SEQUENCE</scope>
    <source>
        <strain evidence="1">EC-137</strain>
    </source>
</reference>
<comment type="caution">
    <text evidence="1">The sequence shown here is derived from an EMBL/GenBank/DDBJ whole genome shotgun (WGS) entry which is preliminary data.</text>
</comment>
<accession>A0ACB8QID8</accession>
<reference evidence="1" key="1">
    <citation type="submission" date="2021-02" db="EMBL/GenBank/DDBJ databases">
        <authorList>
            <consortium name="DOE Joint Genome Institute"/>
            <person name="Ahrendt S."/>
            <person name="Looney B.P."/>
            <person name="Miyauchi S."/>
            <person name="Morin E."/>
            <person name="Drula E."/>
            <person name="Courty P.E."/>
            <person name="Chicoki N."/>
            <person name="Fauchery L."/>
            <person name="Kohler A."/>
            <person name="Kuo A."/>
            <person name="Labutti K."/>
            <person name="Pangilinan J."/>
            <person name="Lipzen A."/>
            <person name="Riley R."/>
            <person name="Andreopoulos W."/>
            <person name="He G."/>
            <person name="Johnson J."/>
            <person name="Barry K.W."/>
            <person name="Grigoriev I.V."/>
            <person name="Nagy L."/>
            <person name="Hibbett D."/>
            <person name="Henrissat B."/>
            <person name="Matheny P.B."/>
            <person name="Labbe J."/>
            <person name="Martin F."/>
        </authorList>
    </citation>
    <scope>NUCLEOTIDE SEQUENCE</scope>
    <source>
        <strain evidence="1">EC-137</strain>
    </source>
</reference>
<evidence type="ECO:0000313" key="1">
    <source>
        <dbReference type="EMBL" id="KAI0031351.1"/>
    </source>
</evidence>
<sequence length="193" mass="21555">MATNFNPLVQGWGGGGSSTSMLGALPNWTPQSSMPREALVFHITHYRPTILNSTVLDPNGQPQFRIVTDHGSTRSTIWLDAHRRTVALVDWDVRPVVEIPGLLARTPIKHWLCVSSDRTSRYMEVRGVQYQWTPVDQYICLYLPQEQDANMLARIGRVQTGVTIEVSKDAIQYGLLEVCVVAATLFLSGANFE</sequence>
<proteinExistence type="predicted"/>